<reference evidence="3 4" key="2">
    <citation type="submission" date="2018-11" db="EMBL/GenBank/DDBJ databases">
        <authorList>
            <consortium name="Pathogen Informatics"/>
        </authorList>
    </citation>
    <scope>NUCLEOTIDE SEQUENCE [LARGE SCALE GENOMIC DNA]</scope>
</reference>
<feature type="domain" description="RPAP1/MINIYO-like TPR repeats" evidence="2">
    <location>
        <begin position="1164"/>
        <end position="1358"/>
    </location>
</feature>
<reference evidence="5" key="1">
    <citation type="submission" date="2016-03" db="UniProtKB">
        <authorList>
            <consortium name="WormBaseParasite"/>
        </authorList>
    </citation>
    <scope>IDENTIFICATION</scope>
</reference>
<dbReference type="GO" id="GO:0006366">
    <property type="term" value="P:transcription by RNA polymerase II"/>
    <property type="evidence" value="ECO:0007669"/>
    <property type="project" value="InterPro"/>
</dbReference>
<dbReference type="EMBL" id="UYRS01018378">
    <property type="protein sequence ID" value="VDK34181.1"/>
    <property type="molecule type" value="Genomic_DNA"/>
</dbReference>
<protein>
    <submittedName>
        <fullName evidence="5">RPAP1_C domain-containing protein</fullName>
    </submittedName>
</protein>
<dbReference type="Pfam" id="PF25766">
    <property type="entry name" value="TPR_RPAP1"/>
    <property type="match status" value="1"/>
</dbReference>
<evidence type="ECO:0000313" key="4">
    <source>
        <dbReference type="Proteomes" id="UP000282613"/>
    </source>
</evidence>
<dbReference type="STRING" id="60517.A0A0R3W4F0"/>
<name>A0A0R3W4F0_TAEAS</name>
<evidence type="ECO:0000259" key="2">
    <source>
        <dbReference type="Pfam" id="PF25766"/>
    </source>
</evidence>
<dbReference type="Pfam" id="PF08620">
    <property type="entry name" value="RPAP1_C"/>
    <property type="match status" value="1"/>
</dbReference>
<dbReference type="InterPro" id="IPR013929">
    <property type="entry name" value="RPAP1_C"/>
</dbReference>
<proteinExistence type="predicted"/>
<dbReference type="WBParaSite" id="TASK_0000489401-mRNA-1">
    <property type="protein sequence ID" value="TASK_0000489401-mRNA-1"/>
    <property type="gene ID" value="TASK_0000489401"/>
</dbReference>
<evidence type="ECO:0000313" key="5">
    <source>
        <dbReference type="WBParaSite" id="TASK_0000489401-mRNA-1"/>
    </source>
</evidence>
<feature type="domain" description="RPAP1 C-terminal" evidence="1">
    <location>
        <begin position="289"/>
        <end position="320"/>
    </location>
</feature>
<dbReference type="InterPro" id="IPR057989">
    <property type="entry name" value="TPR_RPAP1/MINIYO-like"/>
</dbReference>
<sequence length="1460" mass="161665">MFNRFAKTDEDLLREQAEFLKNPRADRIVNTVSTTSHSSRSAYNEHDSSFLGSAVSSRVFEHQFSLNDTISDSDEPIRRSGGQPYVPLLGESITDADLLRCASRLSSDGSSGRPKARSLFAKQLLAAKEGVAFRPDATLTQPRKEIPKLSESLQRLADIGPCVIRRQQDFAANEIVRIHENNINLLSQLSEEEILREREAIIASAAAGHGVASERGDEICQPSDSTESSAQLDANSILASLGVEPNPSIPHMDVVEPEKLAWMQDLPHSAKAPTEEVKSANISSSKACNARFDLEGRVVPPDADIPTHLGLHHHGDEPENRRLRCFLSRPSFGSLIQLRPLAFLMQRSGLTVLLPRLIQRGGYTIGELFHLASSSQPVQRRLALSSLAAALAASRRGHHVALLQTPSLLPSLLLTRPTGICFLLRWALDQCVSEATRASAAVSGNSGGVSIALISECFRALNNLLVDERGEALLDEACDWSSECRRSMINLSPSTMTRRPYKFRLEVATSTAANDENDEKSDHVEAMAADPVGCLFAQTNLVARIGWMLSPGPALRLPPDTVAHTLPALLIVAARHSAALAQLIYKTPHLIASLVEHFLPLEWSDLDTPQSHNDQLSTAYSVPLPRVLKLMRILAQRSTSLRLKLVNDWRLFECCLAYLLHFPTALPPKFGVLLQLESLRCLSVCLEEPEPPSKALDLIRRALDSLVTAAQTVMEGEKNEDCLRIAWLSFFANVVVPRFSQYLSSGHFECIRNWARDLSEEVTINEYEEGEGEEGKKASPPALIAVTVHLLKVLNMEELTAVRKRIFQGLAWDRVLNHFIRHQSVLTGFPQRISHVDVLATGAGSIHTNNDLPTITTDIVFESGENEDLLSPITVSSAPPCLPDLGMSTCLFYRGACCSSSESSATLPAMWWPSSVHSLYPRDVMEPLDLPPSRPARWPSFLPLVEAAITLGDVDLTLWCSRLTRLRVPPVVEKACASGASLPHGLMAMETAMMRRYLLAKWGDSKEEELWWATFYLLPYFFFGQEALLIELLQKVAFPVYDLTPGPFLFIPFSSIEKNFSVEIMNAPPPWPPVHESFSLGLAFHAHRVYVEYFVKFLQGSRSEVQETYKALKTRPSCDFILPDDWFYMPLLESYFWGCRQRTDGGESEITSTGCCQSDSEAYLVKATACLGWIHRLLSGHSPPRRSPISRGLCAGEHLARVCCAILAYQGSGALCFNASGAIIAELISLLAPKLDLAEMDRNPEAYLPLDLLSFYDLFIDLLEHYAAVSYSSPIFGNLLLLFIQSSVLPPTYRRALWGEHQAVVLPTTIYEGLFEPLETDEGVLRAYASALCSGVVHPTRQPLAALIALHHLNRNIYLVNVTSTHGAFMRQLAASLHFIGSCGVRGRGEMEQLIDWLRCYKKPTMRKPTSLSISDLIRPTYISLSAAGGGMQIADLMQLYAEGEMPASRVKRWKEFLGK</sequence>
<evidence type="ECO:0000313" key="3">
    <source>
        <dbReference type="EMBL" id="VDK34181.1"/>
    </source>
</evidence>
<gene>
    <name evidence="3" type="ORF">TASK_LOCUS4895</name>
</gene>
<dbReference type="OrthoDB" id="348201at2759"/>
<accession>A0A0R3W4F0</accession>
<dbReference type="InterPro" id="IPR039913">
    <property type="entry name" value="RPAP1/Rba50"/>
</dbReference>
<dbReference type="PANTHER" id="PTHR21483:SF18">
    <property type="entry name" value="RNA POLYMERASE II-ASSOCIATED PROTEIN 1"/>
    <property type="match status" value="1"/>
</dbReference>
<organism evidence="5">
    <name type="scientific">Taenia asiatica</name>
    <name type="common">Asian tapeworm</name>
    <dbReference type="NCBI Taxonomy" id="60517"/>
    <lineage>
        <taxon>Eukaryota</taxon>
        <taxon>Metazoa</taxon>
        <taxon>Spiralia</taxon>
        <taxon>Lophotrochozoa</taxon>
        <taxon>Platyhelminthes</taxon>
        <taxon>Cestoda</taxon>
        <taxon>Eucestoda</taxon>
        <taxon>Cyclophyllidea</taxon>
        <taxon>Taeniidae</taxon>
        <taxon>Taenia</taxon>
    </lineage>
</organism>
<evidence type="ECO:0000259" key="1">
    <source>
        <dbReference type="Pfam" id="PF08620"/>
    </source>
</evidence>
<dbReference type="PANTHER" id="PTHR21483">
    <property type="entry name" value="RNA POLYMERASE II-ASSOCIATED PROTEIN 1"/>
    <property type="match status" value="1"/>
</dbReference>
<keyword evidence="4" id="KW-1185">Reference proteome</keyword>
<dbReference type="Proteomes" id="UP000282613">
    <property type="component" value="Unassembled WGS sequence"/>
</dbReference>